<comment type="caution">
    <text evidence="2">The sequence shown here is derived from an EMBL/GenBank/DDBJ whole genome shotgun (WGS) entry which is preliminary data.</text>
</comment>
<sequence length="238" mass="25184">MVVPAGRVTLIRHGETEWSRTGRHTGHTDVPLTAEGERQAAALRAALVGRRFVLVATSPRRRAAHTAEIAGLCPPAGEPGTIEPGTIKTQAAGTPAALSDTAGAQAAAPGAEDCVVWPELAEWDYGDYEGVTTARIREDHPGWTVFTGDVPGGETADEVGRRADLVLGRVVPLLAHGDVALLGHGHMLRVLVARWLGLPPTAGAHFVIEPAGVSELGFEHENRVLRQLNARPAPPTRY</sequence>
<dbReference type="EMBL" id="MAXA01000240">
    <property type="protein sequence ID" value="OHV23272.1"/>
    <property type="molecule type" value="Genomic_DNA"/>
</dbReference>
<dbReference type="RefSeq" id="WP_071065870.1">
    <property type="nucleotide sequence ID" value="NZ_MAXA01000240.1"/>
</dbReference>
<gene>
    <name evidence="2" type="ORF">BBK14_24230</name>
</gene>
<dbReference type="Gene3D" id="3.40.50.1240">
    <property type="entry name" value="Phosphoglycerate mutase-like"/>
    <property type="match status" value="1"/>
</dbReference>
<dbReference type="GO" id="GO:0101006">
    <property type="term" value="F:protein histidine phosphatase activity"/>
    <property type="evidence" value="ECO:0007669"/>
    <property type="project" value="TreeGrafter"/>
</dbReference>
<protein>
    <submittedName>
        <fullName evidence="2">Phosphoglycerate mutase</fullName>
    </submittedName>
</protein>
<dbReference type="Pfam" id="PF00300">
    <property type="entry name" value="His_Phos_1"/>
    <property type="match status" value="2"/>
</dbReference>
<evidence type="ECO:0000313" key="3">
    <source>
        <dbReference type="Proteomes" id="UP000179769"/>
    </source>
</evidence>
<name>A0A1S1PRB4_9ACTN</name>
<dbReference type="AlphaFoldDB" id="A0A1S1PRB4"/>
<keyword evidence="3" id="KW-1185">Reference proteome</keyword>
<dbReference type="SUPFAM" id="SSF53254">
    <property type="entry name" value="Phosphoglycerate mutase-like"/>
    <property type="match status" value="1"/>
</dbReference>
<reference evidence="3" key="1">
    <citation type="submission" date="2016-07" db="EMBL/GenBank/DDBJ databases">
        <title>Frankia sp. NRRL B-16219 Genome sequencing.</title>
        <authorList>
            <person name="Ghodhbane-Gtari F."/>
            <person name="Swanson E."/>
            <person name="Gueddou A."/>
            <person name="Louati M."/>
            <person name="Nouioui I."/>
            <person name="Hezbri K."/>
            <person name="Abebe-Akele F."/>
            <person name="Simpson S."/>
            <person name="Morris K."/>
            <person name="Thomas K."/>
            <person name="Gtari M."/>
            <person name="Tisa L.S."/>
        </authorList>
    </citation>
    <scope>NUCLEOTIDE SEQUENCE [LARGE SCALE GENOMIC DNA]</scope>
    <source>
        <strain evidence="3">NRRL B-16219</strain>
    </source>
</reference>
<dbReference type="InterPro" id="IPR013078">
    <property type="entry name" value="His_Pase_superF_clade-1"/>
</dbReference>
<dbReference type="PANTHER" id="PTHR48100">
    <property type="entry name" value="BROAD-SPECIFICITY PHOSPHATASE YOR283W-RELATED"/>
    <property type="match status" value="1"/>
</dbReference>
<dbReference type="OrthoDB" id="4697614at2"/>
<dbReference type="SMART" id="SM00855">
    <property type="entry name" value="PGAM"/>
    <property type="match status" value="1"/>
</dbReference>
<dbReference type="CDD" id="cd07067">
    <property type="entry name" value="HP_PGM_like"/>
    <property type="match status" value="1"/>
</dbReference>
<organism evidence="2 3">
    <name type="scientific">Parafrankia soli</name>
    <dbReference type="NCBI Taxonomy" id="2599596"/>
    <lineage>
        <taxon>Bacteria</taxon>
        <taxon>Bacillati</taxon>
        <taxon>Actinomycetota</taxon>
        <taxon>Actinomycetes</taxon>
        <taxon>Frankiales</taxon>
        <taxon>Frankiaceae</taxon>
        <taxon>Parafrankia</taxon>
    </lineage>
</organism>
<dbReference type="GO" id="GO:0070297">
    <property type="term" value="P:regulation of phosphorelay signal transduction system"/>
    <property type="evidence" value="ECO:0007669"/>
    <property type="project" value="TreeGrafter"/>
</dbReference>
<dbReference type="PANTHER" id="PTHR48100:SF15">
    <property type="entry name" value="SEDOHEPTULOSE 1,7-BISPHOSPHATASE"/>
    <property type="match status" value="1"/>
</dbReference>
<evidence type="ECO:0000256" key="1">
    <source>
        <dbReference type="PIRSR" id="PIRSR613078-2"/>
    </source>
</evidence>
<dbReference type="InterPro" id="IPR050275">
    <property type="entry name" value="PGM_Phosphatase"/>
</dbReference>
<proteinExistence type="predicted"/>
<dbReference type="InterPro" id="IPR029033">
    <property type="entry name" value="His_PPase_superfam"/>
</dbReference>
<evidence type="ECO:0000313" key="2">
    <source>
        <dbReference type="EMBL" id="OHV23272.1"/>
    </source>
</evidence>
<feature type="binding site" evidence="1">
    <location>
        <position position="62"/>
    </location>
    <ligand>
        <name>substrate</name>
    </ligand>
</feature>
<accession>A0A1S1PRB4</accession>
<feature type="binding site" evidence="1">
    <location>
        <begin position="25"/>
        <end position="26"/>
    </location>
    <ligand>
        <name>substrate</name>
    </ligand>
</feature>
<dbReference type="Proteomes" id="UP000179769">
    <property type="component" value="Unassembled WGS sequence"/>
</dbReference>